<dbReference type="Pfam" id="PF13560">
    <property type="entry name" value="HTH_31"/>
    <property type="match status" value="1"/>
</dbReference>
<dbReference type="EMBL" id="QGUI01000277">
    <property type="protein sequence ID" value="PZM97960.1"/>
    <property type="molecule type" value="Genomic_DNA"/>
</dbReference>
<sequence length="106" mass="11722">MTVVGEWTGATARALRIARRMSVRRFAEHLGVSARAVEKWEAGGRCIRPRPVNQAALDTSLRLAPPDVRERFRALLAQADLHDVHCPARWPTSASSSFSSAPVCTW</sequence>
<evidence type="ECO:0000313" key="1">
    <source>
        <dbReference type="EMBL" id="MFO7191680.1"/>
    </source>
</evidence>
<evidence type="ECO:0000313" key="2">
    <source>
        <dbReference type="EMBL" id="PZM97960.1"/>
    </source>
</evidence>
<dbReference type="InterPro" id="IPR010982">
    <property type="entry name" value="Lambda_DNA-bd_dom_sf"/>
</dbReference>
<reference evidence="1" key="1">
    <citation type="submission" date="2018-05" db="EMBL/GenBank/DDBJ databases">
        <authorList>
            <person name="Moura L."/>
            <person name="Setubal J.C."/>
        </authorList>
    </citation>
    <scope>NUCLEOTIDE SEQUENCE</scope>
    <source>
        <strain evidence="1">ZC4RG45</strain>
    </source>
</reference>
<dbReference type="CDD" id="cd00093">
    <property type="entry name" value="HTH_XRE"/>
    <property type="match status" value="1"/>
</dbReference>
<reference evidence="1" key="4">
    <citation type="submission" date="2023-08" db="EMBL/GenBank/DDBJ databases">
        <authorList>
            <person name="Guima S.E.S."/>
            <person name="Martins L.F."/>
            <person name="Silva A.M."/>
            <person name="Setubal J.C."/>
        </authorList>
    </citation>
    <scope>NUCLEOTIDE SEQUENCE</scope>
    <source>
        <strain evidence="1">ZC4RG45</strain>
    </source>
</reference>
<dbReference type="Proteomes" id="UP000249324">
    <property type="component" value="Unassembled WGS sequence"/>
</dbReference>
<dbReference type="SUPFAM" id="SSF47413">
    <property type="entry name" value="lambda repressor-like DNA-binding domains"/>
    <property type="match status" value="1"/>
</dbReference>
<dbReference type="GO" id="GO:0003677">
    <property type="term" value="F:DNA binding"/>
    <property type="evidence" value="ECO:0007669"/>
    <property type="project" value="InterPro"/>
</dbReference>
<reference evidence="2" key="2">
    <citation type="submission" date="2018-05" db="EMBL/GenBank/DDBJ databases">
        <authorList>
            <person name="Lanie J.A."/>
            <person name="Ng W.-L."/>
            <person name="Kazmierczak K.M."/>
            <person name="Andrzejewski T.M."/>
            <person name="Davidsen T.M."/>
            <person name="Wayne K.J."/>
            <person name="Tettelin H."/>
            <person name="Glass J.I."/>
            <person name="Rusch D."/>
            <person name="Podicherti R."/>
            <person name="Tsui H.-C.T."/>
            <person name="Winkler M.E."/>
        </authorList>
    </citation>
    <scope>NUCLEOTIDE SEQUENCE</scope>
    <source>
        <strain evidence="2">ZC4RG45</strain>
    </source>
</reference>
<protein>
    <submittedName>
        <fullName evidence="1">Helix-turn-helix domain-containing protein</fullName>
    </submittedName>
    <submittedName>
        <fullName evidence="2">XRE family transcriptional regulator</fullName>
    </submittedName>
</protein>
<accession>A0A2W4JG21</accession>
<name>A0A2W4JG21_9PSEU</name>
<comment type="caution">
    <text evidence="2">The sequence shown here is derived from an EMBL/GenBank/DDBJ whole genome shotgun (WGS) entry which is preliminary data.</text>
</comment>
<dbReference type="AlphaFoldDB" id="A0A2W4JG21"/>
<dbReference type="Gene3D" id="1.10.260.40">
    <property type="entry name" value="lambda repressor-like DNA-binding domains"/>
    <property type="match status" value="1"/>
</dbReference>
<proteinExistence type="predicted"/>
<dbReference type="InterPro" id="IPR001387">
    <property type="entry name" value="Cro/C1-type_HTH"/>
</dbReference>
<organism evidence="2">
    <name type="scientific">Thermocrispum agreste</name>
    <dbReference type="NCBI Taxonomy" id="37925"/>
    <lineage>
        <taxon>Bacteria</taxon>
        <taxon>Bacillati</taxon>
        <taxon>Actinomycetota</taxon>
        <taxon>Actinomycetes</taxon>
        <taxon>Pseudonocardiales</taxon>
        <taxon>Pseudonocardiaceae</taxon>
        <taxon>Thermocrispum</taxon>
    </lineage>
</organism>
<gene>
    <name evidence="1" type="ORF">DIU77_005510</name>
    <name evidence="2" type="ORF">DIU77_08585</name>
</gene>
<dbReference type="STRING" id="1111738.GCA_000427905_03753"/>
<dbReference type="EMBL" id="QGUI02000043">
    <property type="protein sequence ID" value="MFO7191680.1"/>
    <property type="molecule type" value="Genomic_DNA"/>
</dbReference>
<evidence type="ECO:0000313" key="3">
    <source>
        <dbReference type="Proteomes" id="UP000249324"/>
    </source>
</evidence>
<reference evidence="1 3" key="3">
    <citation type="journal article" date="2021" name="BMC Genomics">
        <title>Genome-resolved metagenome and metatranscriptome analyses of thermophilic composting reveal key bacterial players and their metabolic interactions.</title>
        <authorList>
            <person name="Braga L.P.P."/>
            <person name="Pereira R.V."/>
            <person name="Martins L.F."/>
            <person name="Moura L.M.S."/>
            <person name="Sanchez F.B."/>
            <person name="Patane J.S.L."/>
            <person name="da Silva A.M."/>
            <person name="Setubal J.C."/>
        </authorList>
    </citation>
    <scope>NUCLEOTIDE SEQUENCE [LARGE SCALE GENOMIC DNA]</scope>
    <source>
        <strain evidence="1">ZC4RG45</strain>
    </source>
</reference>